<dbReference type="PROSITE" id="PS50194">
    <property type="entry name" value="FILAMIN_REPEAT"/>
    <property type="match status" value="1"/>
</dbReference>
<protein>
    <submittedName>
        <fullName evidence="2">Choice-of-anchor D domain-containing protein</fullName>
    </submittedName>
</protein>
<name>A0ABT3GGN4_9BACT</name>
<dbReference type="Gene3D" id="2.60.40.10">
    <property type="entry name" value="Immunoglobulins"/>
    <property type="match status" value="4"/>
</dbReference>
<dbReference type="Pfam" id="PF18888">
    <property type="entry name" value="DUF5650"/>
    <property type="match status" value="13"/>
</dbReference>
<gene>
    <name evidence="2" type="ORF">OKA05_09405</name>
</gene>
<dbReference type="Proteomes" id="UP001320876">
    <property type="component" value="Unassembled WGS sequence"/>
</dbReference>
<organism evidence="2 3">
    <name type="scientific">Luteolibacter arcticus</name>
    <dbReference type="NCBI Taxonomy" id="1581411"/>
    <lineage>
        <taxon>Bacteria</taxon>
        <taxon>Pseudomonadati</taxon>
        <taxon>Verrucomicrobiota</taxon>
        <taxon>Verrucomicrobiia</taxon>
        <taxon>Verrucomicrobiales</taxon>
        <taxon>Verrucomicrobiaceae</taxon>
        <taxon>Luteolibacter</taxon>
    </lineage>
</organism>
<dbReference type="InterPro" id="IPR017868">
    <property type="entry name" value="Filamin/ABP280_repeat-like"/>
</dbReference>
<evidence type="ECO:0000313" key="2">
    <source>
        <dbReference type="EMBL" id="MCW1922766.1"/>
    </source>
</evidence>
<accession>A0ABT3GGN4</accession>
<feature type="signal peptide" evidence="1">
    <location>
        <begin position="1"/>
        <end position="21"/>
    </location>
</feature>
<dbReference type="InterPro" id="IPR013783">
    <property type="entry name" value="Ig-like_fold"/>
</dbReference>
<feature type="chain" id="PRO_5047215568" evidence="1">
    <location>
        <begin position="22"/>
        <end position="1788"/>
    </location>
</feature>
<reference evidence="2 3" key="1">
    <citation type="submission" date="2022-10" db="EMBL/GenBank/DDBJ databases">
        <title>Luteolibacter arcticus strain CCTCC AB 2014275, whole genome shotgun sequencing project.</title>
        <authorList>
            <person name="Zhao G."/>
            <person name="Shen L."/>
        </authorList>
    </citation>
    <scope>NUCLEOTIDE SEQUENCE [LARGE SCALE GENOMIC DNA]</scope>
    <source>
        <strain evidence="2 3">CCTCC AB 2014275</strain>
    </source>
</reference>
<evidence type="ECO:0000256" key="1">
    <source>
        <dbReference type="SAM" id="SignalP"/>
    </source>
</evidence>
<comment type="caution">
    <text evidence="2">The sequence shown here is derived from an EMBL/GenBank/DDBJ whole genome shotgun (WGS) entry which is preliminary data.</text>
</comment>
<evidence type="ECO:0000313" key="3">
    <source>
        <dbReference type="Proteomes" id="UP001320876"/>
    </source>
</evidence>
<dbReference type="NCBIfam" id="NF012200">
    <property type="entry name" value="choice_anch_D"/>
    <property type="match status" value="4"/>
</dbReference>
<dbReference type="EMBL" id="JAPDDT010000003">
    <property type="protein sequence ID" value="MCW1922766.1"/>
    <property type="molecule type" value="Genomic_DNA"/>
</dbReference>
<keyword evidence="1" id="KW-0732">Signal</keyword>
<proteinExistence type="predicted"/>
<dbReference type="RefSeq" id="WP_264486874.1">
    <property type="nucleotide sequence ID" value="NZ_JAPDDT010000003.1"/>
</dbReference>
<dbReference type="InterPro" id="IPR043710">
    <property type="entry name" value="DUF5650"/>
</dbReference>
<keyword evidence="3" id="KW-1185">Reference proteome</keyword>
<sequence length="1788" mass="181947">MTSPLIPLLATLLLALCPAFGGPAFSKFVNPNSNVSNGSFGQSVTLLSTGNVVITDPTVDLGGEARGAVYLFNGATGALISTLRGAADYDQIGSGGVKALTNGNFVVISPAFDGYRAAATWGSGTLGVSGVVSAANSLLNSVPYAVDLEVFPLTNGNYVVTNDEWKNGSLGAAGSVTWGNGTIGVKGVISTSNSLTGSDLLHQVGLEITPLTNGNFVVYSRLQGDRGASTWVDGTTGLIGTVSAANSLVGSNSGDQVGEEITPLPNGSYLIRSANWDNGSATNAGAVTWASGTSGITGTISASNSLIGSTADDFVGYQDPHILANGNYLVPSMWWHGSGGAVHTGAVTWGSNTSGVTGMVSAANSLVGTAAYDGIAEKPLIELPSGDYLVQSPDWNNGAVVDAGAVTWGSGSSGVKGVVSAANSLVGTLHEDKVGHDGPENKGVTVLSNGNYVVCSRYWKAKSGAVTWANGTTGLVGAVSTANSLTGEVETYWVGTDGVVALTNGNYVVCSGLWGPGGEGAATWCNGMTGTTGLVSSANSLVGRGGADFVGSQGAVALANGNYVVISPSWDDGIFPGPEYLGAVTWGNGSTGTTGPVTPANSMTGSQHNDMIGYDGVVALPGGNYVIRTSFCRNGAVINAGAVTWCSGSGPTSAVLSPANSLMGSTADDRVGQQEISILSNGNYLVFTPEWDAGAVTNVGAVTWCSQATGKSGVISSANSLVGSTTGDRVGGTGYGHITLANGNYVVRSFAWDNGAITDAGAVTWGNGTTGATGAVSALNSLVGTTVNEGLGLEVSNDAYTPSTPGLLALPGGNYLVRNSLSAPTAAERWKRVAWGDGSTGLTGSLNIGNCVTSAAQGMNLREAIIDAPQGNFIIPITKDYTSSANAVIVGSLADGFGPPGAVQSDADIEQPPGTPRSPGTGTVAFGTLVTGQESTLTFALVNRGGLPLTSISGSLSGTGAAAYTILSLPSSVPARNVAYFTVKFTSTTAGSKPATLRITSSDPNESPYDISLTGTVVAPAPEIAVEKDGANVADGGSAGFGLVSLGGSSDITFTIRNSGNADLVLSGSPRVAVTGTNAAQFVVTSMPASPVVPGGSTTFTVRFTPTSSGPKSAALSIPNNDANEGPYDIPLTGTGAVLTGDALDYTAVTWTTGGDASWAGQTSIHHDGQDAAASGTISHGQESWMQATFTEPGTLSFWWKVSSEENYDYLSVLVNGSELEKISGEKAWEKKTIVLGAGNNTIRWRYYKDATSSAGSDKGWVDQVELVPQAAEMAVDQAGANLADGGAFDFGPMMTGQGRNVDFTIRNSGSSALLLTGTPVVSITGTDASSFTVVAPPASTSVSGLGGSTPFTVRFTPGSTGAKTATLSIQNNDPDENPFDIILTGTGTPFVSLGNALDYTAATWTTGGTTPWTEQTAVHHDGQDAAVSGTIPHLQESWMEATFDGPGTLSFWWKVSSEENYDYLSILVNGGELDKISGEKAWVKKTIVLGDGNNTVRWRYYKDRSANNGSDKGWVDQVEFLSLGAEIAIDQNGIDLADGGNFNFGSAVAGQAKDLVFFIRNPGSSALQLTGSPTVAIAGTDASSFAVIAHPAATSVSASGGTTQFTVRFSPGSSGAKTATLSLPNNDPNEGPFDLTLTGTGITAADAFATAMTQAGLTGNDALATAEPRHDGISNLLKYAFNIDPSLPSVVPRTLVPATGTSGLPAIQLIGTGPDGTIRIEYLRRKGSGLIYTPQVSDTLALALFQPTTAVPQVTSINATWERVIVSEPVNLTTAPRRFVTVKVEFP</sequence>